<feature type="transmembrane region" description="Helical" evidence="3">
    <location>
        <begin position="157"/>
        <end position="176"/>
    </location>
</feature>
<protein>
    <submittedName>
        <fullName evidence="5">Predicted acylesterase/phospholipase RssA, contains patatin domain</fullName>
    </submittedName>
</protein>
<dbReference type="InterPro" id="IPR002641">
    <property type="entry name" value="PNPLA_dom"/>
</dbReference>
<dbReference type="GO" id="GO:0016787">
    <property type="term" value="F:hydrolase activity"/>
    <property type="evidence" value="ECO:0007669"/>
    <property type="project" value="UniProtKB-UniRule"/>
</dbReference>
<dbReference type="Pfam" id="PF01734">
    <property type="entry name" value="Patatin"/>
    <property type="match status" value="2"/>
</dbReference>
<dbReference type="OrthoDB" id="9770965at2"/>
<feature type="short sequence motif" description="GXSXG" evidence="2">
    <location>
        <begin position="90"/>
        <end position="94"/>
    </location>
</feature>
<keyword evidence="2" id="KW-0378">Hydrolase</keyword>
<dbReference type="GO" id="GO:0016042">
    <property type="term" value="P:lipid catabolic process"/>
    <property type="evidence" value="ECO:0007669"/>
    <property type="project" value="UniProtKB-UniRule"/>
</dbReference>
<evidence type="ECO:0000313" key="5">
    <source>
        <dbReference type="EMBL" id="SOD78684.1"/>
    </source>
</evidence>
<gene>
    <name evidence="5" type="ORF">SAMN06269250_0588</name>
</gene>
<dbReference type="InterPro" id="IPR016035">
    <property type="entry name" value="Acyl_Trfase/lysoPLipase"/>
</dbReference>
<feature type="transmembrane region" description="Helical" evidence="3">
    <location>
        <begin position="216"/>
        <end position="236"/>
    </location>
</feature>
<dbReference type="SUPFAM" id="SSF52151">
    <property type="entry name" value="FabD/lysophospholipase-like"/>
    <property type="match status" value="2"/>
</dbReference>
<feature type="active site" description="Nucleophile" evidence="2">
    <location>
        <position position="92"/>
    </location>
</feature>
<dbReference type="PROSITE" id="PS51635">
    <property type="entry name" value="PNPLA"/>
    <property type="match status" value="1"/>
</dbReference>
<evidence type="ECO:0000256" key="2">
    <source>
        <dbReference type="PROSITE-ProRule" id="PRU01161"/>
    </source>
</evidence>
<dbReference type="EMBL" id="OCNH01000001">
    <property type="protein sequence ID" value="SOD78684.1"/>
    <property type="molecule type" value="Genomic_DNA"/>
</dbReference>
<feature type="transmembrane region" description="Helical" evidence="3">
    <location>
        <begin position="320"/>
        <end position="344"/>
    </location>
</feature>
<name>A0A286F751_9BACT</name>
<evidence type="ECO:0000313" key="6">
    <source>
        <dbReference type="Proteomes" id="UP000219452"/>
    </source>
</evidence>
<dbReference type="PANTHER" id="PTHR46394">
    <property type="entry name" value="ANNEXIN"/>
    <property type="match status" value="1"/>
</dbReference>
<evidence type="ECO:0000256" key="3">
    <source>
        <dbReference type="SAM" id="Phobius"/>
    </source>
</evidence>
<feature type="short sequence motif" description="GXGXXG" evidence="2">
    <location>
        <begin position="63"/>
        <end position="68"/>
    </location>
</feature>
<feature type="domain" description="PNPLA" evidence="4">
    <location>
        <begin position="59"/>
        <end position="542"/>
    </location>
</feature>
<organism evidence="5 6">
    <name type="scientific">Spirosoma fluviale</name>
    <dbReference type="NCBI Taxonomy" id="1597977"/>
    <lineage>
        <taxon>Bacteria</taxon>
        <taxon>Pseudomonadati</taxon>
        <taxon>Bacteroidota</taxon>
        <taxon>Cytophagia</taxon>
        <taxon>Cytophagales</taxon>
        <taxon>Cytophagaceae</taxon>
        <taxon>Spirosoma</taxon>
    </lineage>
</organism>
<keyword evidence="3" id="KW-0812">Transmembrane</keyword>
<keyword evidence="1 2" id="KW-0443">Lipid metabolism</keyword>
<feature type="short sequence motif" description="DGA/G" evidence="2">
    <location>
        <begin position="529"/>
        <end position="531"/>
    </location>
</feature>
<keyword evidence="6" id="KW-1185">Reference proteome</keyword>
<evidence type="ECO:0000259" key="4">
    <source>
        <dbReference type="PROSITE" id="PS51635"/>
    </source>
</evidence>
<keyword evidence="2" id="KW-0442">Lipid degradation</keyword>
<dbReference type="RefSeq" id="WP_097124295.1">
    <property type="nucleotide sequence ID" value="NZ_OCNH01000001.1"/>
</dbReference>
<feature type="transmembrane region" description="Helical" evidence="3">
    <location>
        <begin position="248"/>
        <end position="267"/>
    </location>
</feature>
<feature type="transmembrane region" description="Helical" evidence="3">
    <location>
        <begin position="274"/>
        <end position="300"/>
    </location>
</feature>
<keyword evidence="3" id="KW-0472">Membrane</keyword>
<dbReference type="PANTHER" id="PTHR46394:SF1">
    <property type="entry name" value="PNPLA DOMAIN-CONTAINING PROTEIN"/>
    <property type="match status" value="1"/>
</dbReference>
<proteinExistence type="predicted"/>
<reference evidence="6" key="1">
    <citation type="submission" date="2017-09" db="EMBL/GenBank/DDBJ databases">
        <authorList>
            <person name="Varghese N."/>
            <person name="Submissions S."/>
        </authorList>
    </citation>
    <scope>NUCLEOTIDE SEQUENCE [LARGE SCALE GENOMIC DNA]</scope>
    <source>
        <strain evidence="6">DSM 29961</strain>
    </source>
</reference>
<sequence length="691" mass="77773">MDKEEKQAKENLLKSMLETGERIVEGLRKDLANKPGNANQRTVRVSDVFDTEGHQYVNLVQEGGGVLGIALLGYTYVLECMGIRFLKLAGTSAGAINAALMAVVRPDDTSVKKSPIILYYLTQKNLFDFVDGHPIAKWLLKNTINYKNYFERLVRSALFTLISALSLIVFSSILLWEDRSILGLLGGLISAYLIALVIFKRGLISNGIVAEYLKSRFFLIVFVAVLLILVAFWGLTTIPDDSACKYQIILALLPIALLLAYSLFLATRGRYLQFIQYVVCAILGVVLLNGILNQLFQIQIALWQFPFKNSYKGGINPYQYLSVAGISLFVFFLLLLGTITLFLYTRFKDSKFGINPGNAFEDWIADLMQNGDVNTQVDLYPGGKMAIVNNKNGISTLRDLEEKLMIIPKLEYKPEGEGYTTNYKLSDPIEHVLTGLNTYKPDEDEPPLALITTEIVTENKIIFPKMWRLFYYDKDYTLTAKFVRASMSIPFFFEAYREKNIPKRSLRAKEWLQYLSYEGNEIKEAVFVDGGSLSNFPINVFNPTRATTPRLPTFGARLQDSDSEDSRSTQSLGGIVSSIINTMRANYDKDFLITHPQFEDCLACIDVRDVNWLNFNLPADQQIDLFKRGAQAAAAFLLGFNWELFKAKQEALNLGVLAADIRVADDLEDVEKLIGKIRVKRGMDQPAPPAV</sequence>
<evidence type="ECO:0000256" key="1">
    <source>
        <dbReference type="ARBA" id="ARBA00023098"/>
    </source>
</evidence>
<dbReference type="Proteomes" id="UP000219452">
    <property type="component" value="Unassembled WGS sequence"/>
</dbReference>
<feature type="active site" description="Proton acceptor" evidence="2">
    <location>
        <position position="529"/>
    </location>
</feature>
<dbReference type="InterPro" id="IPR052580">
    <property type="entry name" value="Lipid_Hydrolase"/>
</dbReference>
<accession>A0A286F751</accession>
<dbReference type="Gene3D" id="3.40.1090.10">
    <property type="entry name" value="Cytosolic phospholipase A2 catalytic domain"/>
    <property type="match status" value="2"/>
</dbReference>
<feature type="transmembrane region" description="Helical" evidence="3">
    <location>
        <begin position="182"/>
        <end position="204"/>
    </location>
</feature>
<dbReference type="AlphaFoldDB" id="A0A286F751"/>
<keyword evidence="3" id="KW-1133">Transmembrane helix</keyword>